<name>A0A137PC30_CONC2</name>
<dbReference type="AlphaFoldDB" id="A0A137PC30"/>
<evidence type="ECO:0000313" key="1">
    <source>
        <dbReference type="EMBL" id="KXN72533.1"/>
    </source>
</evidence>
<dbReference type="SUPFAM" id="SSF48371">
    <property type="entry name" value="ARM repeat"/>
    <property type="match status" value="1"/>
</dbReference>
<reference evidence="1 2" key="1">
    <citation type="journal article" date="2015" name="Genome Biol. Evol.">
        <title>Phylogenomic analyses indicate that early fungi evolved digesting cell walls of algal ancestors of land plants.</title>
        <authorList>
            <person name="Chang Y."/>
            <person name="Wang S."/>
            <person name="Sekimoto S."/>
            <person name="Aerts A.L."/>
            <person name="Choi C."/>
            <person name="Clum A."/>
            <person name="LaButti K.M."/>
            <person name="Lindquist E.A."/>
            <person name="Yee Ngan C."/>
            <person name="Ohm R.A."/>
            <person name="Salamov A.A."/>
            <person name="Grigoriev I.V."/>
            <person name="Spatafora J.W."/>
            <person name="Berbee M.L."/>
        </authorList>
    </citation>
    <scope>NUCLEOTIDE SEQUENCE [LARGE SCALE GENOMIC DNA]</scope>
    <source>
        <strain evidence="1 2">NRRL 28638</strain>
    </source>
</reference>
<dbReference type="Proteomes" id="UP000070444">
    <property type="component" value="Unassembled WGS sequence"/>
</dbReference>
<dbReference type="EMBL" id="KQ964451">
    <property type="protein sequence ID" value="KXN72533.1"/>
    <property type="molecule type" value="Genomic_DNA"/>
</dbReference>
<dbReference type="InterPro" id="IPR016024">
    <property type="entry name" value="ARM-type_fold"/>
</dbReference>
<accession>A0A137PC30</accession>
<proteinExistence type="predicted"/>
<sequence length="179" mass="20708">MADQDMINLAEYLKFKPFPEKLVQNLNNNIKQGESSQKWNFSRELEWLDAIINLIEFGANPEPVLDQVIQLIDCSDPDVLTKVYLILNHVAKSDPDLSLLAINKVLTYSSPSNSQMLFHMDLALNFLCILCEGLDPPTLVKDCFNEIRFNTNAKIKKYYYLGMYNNFKFLKFADLNRCK</sequence>
<protein>
    <submittedName>
        <fullName evidence="1">Uncharacterized protein</fullName>
    </submittedName>
</protein>
<organism evidence="1 2">
    <name type="scientific">Conidiobolus coronatus (strain ATCC 28846 / CBS 209.66 / NRRL 28638)</name>
    <name type="common">Delacroixia coronata</name>
    <dbReference type="NCBI Taxonomy" id="796925"/>
    <lineage>
        <taxon>Eukaryota</taxon>
        <taxon>Fungi</taxon>
        <taxon>Fungi incertae sedis</taxon>
        <taxon>Zoopagomycota</taxon>
        <taxon>Entomophthoromycotina</taxon>
        <taxon>Entomophthoromycetes</taxon>
        <taxon>Entomophthorales</taxon>
        <taxon>Ancylistaceae</taxon>
        <taxon>Conidiobolus</taxon>
    </lineage>
</organism>
<evidence type="ECO:0000313" key="2">
    <source>
        <dbReference type="Proteomes" id="UP000070444"/>
    </source>
</evidence>
<gene>
    <name evidence="1" type="ORF">CONCODRAFT_131063</name>
</gene>
<keyword evidence="2" id="KW-1185">Reference proteome</keyword>